<accession>A0A4Q9MA25</accession>
<name>A0A4Q9MA25_9APHY</name>
<feature type="region of interest" description="Disordered" evidence="1">
    <location>
        <begin position="135"/>
        <end position="165"/>
    </location>
</feature>
<feature type="compositionally biased region" description="Polar residues" evidence="1">
    <location>
        <begin position="35"/>
        <end position="49"/>
    </location>
</feature>
<feature type="compositionally biased region" description="Acidic residues" evidence="1">
    <location>
        <begin position="92"/>
        <end position="102"/>
    </location>
</feature>
<feature type="compositionally biased region" description="Low complexity" evidence="1">
    <location>
        <begin position="10"/>
        <end position="34"/>
    </location>
</feature>
<protein>
    <submittedName>
        <fullName evidence="2">Uncharacterized protein</fullName>
    </submittedName>
</protein>
<sequence>MPRRNKAHMAAAARAQAGLARARQAAQMEAQAQQTSMDPLSQDAITSESESSHDRFEDADPPESLRDLAVGDPPMAVSSPEDAGQGNVSGEESVEELEGDELLDNLEVQAKSAYVGLMELKSRLQWARAESELRGVRTGGAARTVRKHRQNEQSKEMSDTIIRNS</sequence>
<reference evidence="2" key="1">
    <citation type="submission" date="2019-01" db="EMBL/GenBank/DDBJ databases">
        <title>Draft genome sequences of three monokaryotic isolates of the white-rot basidiomycete fungus Dichomitus squalens.</title>
        <authorList>
            <consortium name="DOE Joint Genome Institute"/>
            <person name="Lopez S.C."/>
            <person name="Andreopoulos B."/>
            <person name="Pangilinan J."/>
            <person name="Lipzen A."/>
            <person name="Riley R."/>
            <person name="Ahrendt S."/>
            <person name="Ng V."/>
            <person name="Barry K."/>
            <person name="Daum C."/>
            <person name="Grigoriev I.V."/>
            <person name="Hilden K.S."/>
            <person name="Makela M.R."/>
            <person name="de Vries R.P."/>
        </authorList>
    </citation>
    <scope>NUCLEOTIDE SEQUENCE [LARGE SCALE GENOMIC DNA]</scope>
    <source>
        <strain evidence="2">OM18370.1</strain>
    </source>
</reference>
<organism evidence="2">
    <name type="scientific">Dichomitus squalens</name>
    <dbReference type="NCBI Taxonomy" id="114155"/>
    <lineage>
        <taxon>Eukaryota</taxon>
        <taxon>Fungi</taxon>
        <taxon>Dikarya</taxon>
        <taxon>Basidiomycota</taxon>
        <taxon>Agaricomycotina</taxon>
        <taxon>Agaricomycetes</taxon>
        <taxon>Polyporales</taxon>
        <taxon>Polyporaceae</taxon>
        <taxon>Dichomitus</taxon>
    </lineage>
</organism>
<gene>
    <name evidence="2" type="ORF">BD311DRAFT_674798</name>
</gene>
<feature type="region of interest" description="Disordered" evidence="1">
    <location>
        <begin position="1"/>
        <end position="102"/>
    </location>
</feature>
<dbReference type="AlphaFoldDB" id="A0A4Q9MA25"/>
<feature type="compositionally biased region" description="Basic and acidic residues" evidence="1">
    <location>
        <begin position="50"/>
        <end position="66"/>
    </location>
</feature>
<dbReference type="Proteomes" id="UP000292957">
    <property type="component" value="Unassembled WGS sequence"/>
</dbReference>
<evidence type="ECO:0000256" key="1">
    <source>
        <dbReference type="SAM" id="MobiDB-lite"/>
    </source>
</evidence>
<dbReference type="EMBL" id="ML143518">
    <property type="protein sequence ID" value="TBU23038.1"/>
    <property type="molecule type" value="Genomic_DNA"/>
</dbReference>
<proteinExistence type="predicted"/>
<evidence type="ECO:0000313" key="2">
    <source>
        <dbReference type="EMBL" id="TBU23038.1"/>
    </source>
</evidence>